<dbReference type="PANTHER" id="PTHR24274:SF1">
    <property type="entry name" value="CILIA- AND FLAGELLA-ASSOCIATED PROTEIN 161"/>
    <property type="match status" value="1"/>
</dbReference>
<evidence type="ECO:0000313" key="1">
    <source>
        <dbReference type="Ensembl" id="ENSGEVP00005011726.1"/>
    </source>
</evidence>
<dbReference type="OrthoDB" id="2126411at2759"/>
<reference evidence="1" key="2">
    <citation type="submission" date="2025-08" db="UniProtKB">
        <authorList>
            <consortium name="Ensembl"/>
        </authorList>
    </citation>
    <scope>IDENTIFICATION</scope>
</reference>
<proteinExistence type="predicted"/>
<dbReference type="Pfam" id="PF24569">
    <property type="entry name" value="CFAP161"/>
    <property type="match status" value="1"/>
</dbReference>
<reference evidence="1" key="1">
    <citation type="submission" date="2019-06" db="EMBL/GenBank/DDBJ databases">
        <title>G10K-VGP Goodes thornscrub tortoise genome, primary haplotype.</title>
        <authorList>
            <person name="Murphy B."/>
            <person name="Edwards T."/>
            <person name="Rhie A."/>
            <person name="Koren S."/>
            <person name="Phillippy A."/>
            <person name="Fedrigo O."/>
            <person name="Haase B."/>
            <person name="Mountcastle J."/>
            <person name="Lewin H."/>
            <person name="Damas J."/>
            <person name="Howe K."/>
            <person name="Formenti G."/>
            <person name="Myers G."/>
            <person name="Durbin R."/>
            <person name="Jarvis E.D."/>
        </authorList>
    </citation>
    <scope>NUCLEOTIDE SEQUENCE [LARGE SCALE GENOMIC DNA]</scope>
</reference>
<organism evidence="1 2">
    <name type="scientific">Gopherus evgoodei</name>
    <name type="common">Goodes thornscrub tortoise</name>
    <dbReference type="NCBI Taxonomy" id="1825980"/>
    <lineage>
        <taxon>Eukaryota</taxon>
        <taxon>Metazoa</taxon>
        <taxon>Chordata</taxon>
        <taxon>Craniata</taxon>
        <taxon>Vertebrata</taxon>
        <taxon>Euteleostomi</taxon>
        <taxon>Archelosauria</taxon>
        <taxon>Testudinata</taxon>
        <taxon>Testudines</taxon>
        <taxon>Cryptodira</taxon>
        <taxon>Durocryptodira</taxon>
        <taxon>Testudinoidea</taxon>
        <taxon>Testudinidae</taxon>
        <taxon>Gopherus</taxon>
    </lineage>
</organism>
<dbReference type="GO" id="GO:0031514">
    <property type="term" value="C:motile cilium"/>
    <property type="evidence" value="ECO:0007669"/>
    <property type="project" value="TreeGrafter"/>
</dbReference>
<dbReference type="Ensembl" id="ENSGEVT00005012291.1">
    <property type="protein sequence ID" value="ENSGEVP00005011726.1"/>
    <property type="gene ID" value="ENSGEVG00005008290.1"/>
</dbReference>
<evidence type="ECO:0000313" key="2">
    <source>
        <dbReference type="Proteomes" id="UP000694390"/>
    </source>
</evidence>
<dbReference type="GeneTree" id="ENSGT00390000018488"/>
<sequence length="284" mass="31733">MNGRASLSGKPYSAGVRIANWNEDAYLEEDLLKDFLYKREKGELLIQKSRRLKNNLLKQMQLSVSKDGFVHFGDIVMLLSPENNKSPMENYPAVRGNLTLAVTPDDITVHMSESLQVPCGVSAVKSVNPVGRNAFRILSVEGNSMGEPIRFGQNFGLGATGGFTDQMLYLASDHKSFTRFAKKSYLQQVFLTDELSYLTCWQATFLDPQLRLEYEGFPVPGPALGHAREGKKCIGGESFEQGVGLDYLLRSLPTLIFYDSMIRSDQNAIHSATVGYWMVPWESL</sequence>
<name>A0A8C4Y149_9SAUR</name>
<gene>
    <name evidence="1" type="primary">CFAP161</name>
</gene>
<dbReference type="PANTHER" id="PTHR24274">
    <property type="entry name" value="CILIA- AND FLAGELLA-ASSOCIATED PROTEIN 161"/>
    <property type="match status" value="1"/>
</dbReference>
<reference evidence="1" key="3">
    <citation type="submission" date="2025-09" db="UniProtKB">
        <authorList>
            <consortium name="Ensembl"/>
        </authorList>
    </citation>
    <scope>IDENTIFICATION</scope>
</reference>
<protein>
    <submittedName>
        <fullName evidence="1">Cilia and flagella associated protein 161</fullName>
    </submittedName>
</protein>
<dbReference type="Proteomes" id="UP000694390">
    <property type="component" value="Chromosome 10"/>
</dbReference>
<dbReference type="GO" id="GO:0060271">
    <property type="term" value="P:cilium assembly"/>
    <property type="evidence" value="ECO:0007669"/>
    <property type="project" value="TreeGrafter"/>
</dbReference>
<dbReference type="InterPro" id="IPR055325">
    <property type="entry name" value="CF161"/>
</dbReference>
<dbReference type="AlphaFoldDB" id="A0A8C4Y149"/>
<keyword evidence="2" id="KW-1185">Reference proteome</keyword>
<accession>A0A8C4Y149</accession>